<organism evidence="2 3">
    <name type="scientific">Dothistroma septosporum (strain NZE10 / CBS 128990)</name>
    <name type="common">Red band needle blight fungus</name>
    <name type="synonym">Mycosphaerella pini</name>
    <dbReference type="NCBI Taxonomy" id="675120"/>
    <lineage>
        <taxon>Eukaryota</taxon>
        <taxon>Fungi</taxon>
        <taxon>Dikarya</taxon>
        <taxon>Ascomycota</taxon>
        <taxon>Pezizomycotina</taxon>
        <taxon>Dothideomycetes</taxon>
        <taxon>Dothideomycetidae</taxon>
        <taxon>Mycosphaerellales</taxon>
        <taxon>Mycosphaerellaceae</taxon>
        <taxon>Dothistroma</taxon>
    </lineage>
</organism>
<dbReference type="HOGENOM" id="CLU_1885710_0_0_1"/>
<accession>N1PV79</accession>
<evidence type="ECO:0000256" key="1">
    <source>
        <dbReference type="SAM" id="MobiDB-lite"/>
    </source>
</evidence>
<name>N1PV79_DOTSN</name>
<sequence length="135" mass="14591">MTTAMSTSEAPARVPAWKRLGLKLKYAKDTAQGAENTQSQVDKIPSVTSTDTLNKPQKRPFETTQPPTPLKRSKPVNKGPPIHSNPSGGKRSAFDDYQRSRAQAPQRYTGSLGPSGTLQAAGVAPKKIVFDDDDQ</sequence>
<evidence type="ECO:0000313" key="3">
    <source>
        <dbReference type="Proteomes" id="UP000016933"/>
    </source>
</evidence>
<protein>
    <submittedName>
        <fullName evidence="2">Uncharacterized protein</fullName>
    </submittedName>
</protein>
<dbReference type="Proteomes" id="UP000016933">
    <property type="component" value="Unassembled WGS sequence"/>
</dbReference>
<dbReference type="EMBL" id="KB446537">
    <property type="protein sequence ID" value="EME46260.1"/>
    <property type="molecule type" value="Genomic_DNA"/>
</dbReference>
<keyword evidence="3" id="KW-1185">Reference proteome</keyword>
<feature type="region of interest" description="Disordered" evidence="1">
    <location>
        <begin position="29"/>
        <end position="120"/>
    </location>
</feature>
<feature type="compositionally biased region" description="Polar residues" evidence="1">
    <location>
        <begin position="33"/>
        <end position="55"/>
    </location>
</feature>
<reference evidence="2 3" key="2">
    <citation type="journal article" date="2012" name="PLoS Pathog.">
        <title>Diverse lifestyles and strategies of plant pathogenesis encoded in the genomes of eighteen Dothideomycetes fungi.</title>
        <authorList>
            <person name="Ohm R.A."/>
            <person name="Feau N."/>
            <person name="Henrissat B."/>
            <person name="Schoch C.L."/>
            <person name="Horwitz B.A."/>
            <person name="Barry K.W."/>
            <person name="Condon B.J."/>
            <person name="Copeland A.C."/>
            <person name="Dhillon B."/>
            <person name="Glaser F."/>
            <person name="Hesse C.N."/>
            <person name="Kosti I."/>
            <person name="LaButti K."/>
            <person name="Lindquist E.A."/>
            <person name="Lucas S."/>
            <person name="Salamov A.A."/>
            <person name="Bradshaw R.E."/>
            <person name="Ciuffetti L."/>
            <person name="Hamelin R.C."/>
            <person name="Kema G.H.J."/>
            <person name="Lawrence C."/>
            <person name="Scott J.A."/>
            <person name="Spatafora J.W."/>
            <person name="Turgeon B.G."/>
            <person name="de Wit P.J.G.M."/>
            <person name="Zhong S."/>
            <person name="Goodwin S.B."/>
            <person name="Grigoriev I.V."/>
        </authorList>
    </citation>
    <scope>NUCLEOTIDE SEQUENCE [LARGE SCALE GENOMIC DNA]</scope>
    <source>
        <strain evidence="3">NZE10 / CBS 128990</strain>
    </source>
</reference>
<proteinExistence type="predicted"/>
<evidence type="ECO:0000313" key="2">
    <source>
        <dbReference type="EMBL" id="EME46260.1"/>
    </source>
</evidence>
<gene>
    <name evidence="2" type="ORF">DOTSEDRAFT_32910</name>
</gene>
<reference evidence="3" key="1">
    <citation type="journal article" date="2012" name="PLoS Genet.">
        <title>The genomes of the fungal plant pathogens Cladosporium fulvum and Dothistroma septosporum reveal adaptation to different hosts and lifestyles but also signatures of common ancestry.</title>
        <authorList>
            <person name="de Wit P.J.G.M."/>
            <person name="van der Burgt A."/>
            <person name="Oekmen B."/>
            <person name="Stergiopoulos I."/>
            <person name="Abd-Elsalam K.A."/>
            <person name="Aerts A.L."/>
            <person name="Bahkali A.H."/>
            <person name="Beenen H.G."/>
            <person name="Chettri P."/>
            <person name="Cox M.P."/>
            <person name="Datema E."/>
            <person name="de Vries R.P."/>
            <person name="Dhillon B."/>
            <person name="Ganley A.R."/>
            <person name="Griffiths S.A."/>
            <person name="Guo Y."/>
            <person name="Hamelin R.C."/>
            <person name="Henrissat B."/>
            <person name="Kabir M.S."/>
            <person name="Jashni M.K."/>
            <person name="Kema G."/>
            <person name="Klaubauf S."/>
            <person name="Lapidus A."/>
            <person name="Levasseur A."/>
            <person name="Lindquist E."/>
            <person name="Mehrabi R."/>
            <person name="Ohm R.A."/>
            <person name="Owen T.J."/>
            <person name="Salamov A."/>
            <person name="Schwelm A."/>
            <person name="Schijlen E."/>
            <person name="Sun H."/>
            <person name="van den Burg H.A."/>
            <person name="van Ham R.C.H.J."/>
            <person name="Zhang S."/>
            <person name="Goodwin S.B."/>
            <person name="Grigoriev I.V."/>
            <person name="Collemare J."/>
            <person name="Bradshaw R.E."/>
        </authorList>
    </citation>
    <scope>NUCLEOTIDE SEQUENCE [LARGE SCALE GENOMIC DNA]</scope>
    <source>
        <strain evidence="3">NZE10 / CBS 128990</strain>
    </source>
</reference>
<feature type="compositionally biased region" description="Polar residues" evidence="1">
    <location>
        <begin position="100"/>
        <end position="118"/>
    </location>
</feature>
<dbReference type="AlphaFoldDB" id="N1PV79"/>
<dbReference type="OrthoDB" id="10261563at2759"/>